<organism evidence="1 2">
    <name type="scientific">Pseudomonas syringae pv. pisi str. 1704B</name>
    <dbReference type="NCBI Taxonomy" id="629263"/>
    <lineage>
        <taxon>Bacteria</taxon>
        <taxon>Pseudomonadati</taxon>
        <taxon>Pseudomonadota</taxon>
        <taxon>Gammaproteobacteria</taxon>
        <taxon>Pseudomonadales</taxon>
        <taxon>Pseudomonadaceae</taxon>
        <taxon>Pseudomonas</taxon>
        <taxon>Pseudomonas syringae</taxon>
    </lineage>
</organism>
<evidence type="ECO:0000313" key="1">
    <source>
        <dbReference type="EMBL" id="EGH47741.1"/>
    </source>
</evidence>
<feature type="non-terminal residue" evidence="1">
    <location>
        <position position="64"/>
    </location>
</feature>
<reference evidence="1 2" key="1">
    <citation type="journal article" date="2011" name="PLoS Pathog.">
        <title>Dynamic evolution of pathogenicity revealed by sequencing and comparative genomics of 19 Pseudomonas syringae isolates.</title>
        <authorList>
            <person name="Baltrus D.A."/>
            <person name="Nishimura M.T."/>
            <person name="Romanchuk A."/>
            <person name="Chang J.H."/>
            <person name="Mukhtar M.S."/>
            <person name="Cherkis K."/>
            <person name="Roach J."/>
            <person name="Grant S.R."/>
            <person name="Jones C.D."/>
            <person name="Dangl J.L."/>
        </authorList>
    </citation>
    <scope>NUCLEOTIDE SEQUENCE [LARGE SCALE GENOMIC DNA]</scope>
    <source>
        <strain evidence="1 2">1704B</strain>
    </source>
</reference>
<evidence type="ECO:0000313" key="2">
    <source>
        <dbReference type="Proteomes" id="UP000004986"/>
    </source>
</evidence>
<name>F3GKY8_PSESJ</name>
<accession>F3GKY8</accession>
<sequence length="64" mass="7332">MSDYSHVHPASVIHFNESDDVRLITCSNDFWVHHPSAQKIILRMELAMKMRNKINAPSMLVTAP</sequence>
<comment type="caution">
    <text evidence="1">The sequence shown here is derived from an EMBL/GenBank/DDBJ whole genome shotgun (WGS) entry which is preliminary data.</text>
</comment>
<gene>
    <name evidence="1" type="ORF">PSYPI_37908</name>
</gene>
<protein>
    <submittedName>
        <fullName evidence="1">Uncharacterized protein</fullName>
    </submittedName>
</protein>
<keyword evidence="2" id="KW-1185">Reference proteome</keyword>
<dbReference type="AlphaFoldDB" id="F3GKY8"/>
<proteinExistence type="predicted"/>
<dbReference type="EMBL" id="AEAI01002479">
    <property type="protein sequence ID" value="EGH47741.1"/>
    <property type="molecule type" value="Genomic_DNA"/>
</dbReference>
<dbReference type="HOGENOM" id="CLU_2873180_0_0_6"/>
<dbReference type="Proteomes" id="UP000004986">
    <property type="component" value="Unassembled WGS sequence"/>
</dbReference>